<name>A0AAE0PMW5_SORBR</name>
<keyword evidence="4" id="KW-1185">Reference proteome</keyword>
<sequence length="436" mass="49482">MEAAQAIDDRRLKQSFILATLISTIAGTFTTGVNLFDRVGEARRQRRQRKMDRGQNRKLKELEQRLDEAVKGKSELEEREKKSKSRRGEDEEDLRDSLQRGGPLVQGQYDQLYSRMGPQFAQGDLLAQTQLQGQIITLQGTVIKMLEEALYTGEPPDIRKLYNASEFAREGSMRALRDQYQRMLQQAPIDQRALPAPGPGPGYGGRAASRPRPVAPVRRISSTPSLRDYYDTHTTSYDKHDDTYHDIYPLAPTTTTVLRDRARNRGPGSVSATRSHHSRSPTRHSSISRTSGIPKQLTYHSSIYCQYATYLQQSGQPLDSSLASSGVCPDCHSHLFDPDEVTRRGPWRVDKEVVTHHPNPRTGKEEEEVEYRSFLLTTRFFVKCHREGGGYACYLCSRHRERDTVCKKEESLVDHVGSKHSVGEYEGDGDIREVRS</sequence>
<feature type="region of interest" description="Disordered" evidence="1">
    <location>
        <begin position="42"/>
        <end position="102"/>
    </location>
</feature>
<keyword evidence="2" id="KW-0472">Membrane</keyword>
<evidence type="ECO:0000256" key="2">
    <source>
        <dbReference type="SAM" id="Phobius"/>
    </source>
</evidence>
<evidence type="ECO:0000313" key="4">
    <source>
        <dbReference type="Proteomes" id="UP001281003"/>
    </source>
</evidence>
<dbReference type="EMBL" id="JAUTDP010000001">
    <property type="protein sequence ID" value="KAK3402692.1"/>
    <property type="molecule type" value="Genomic_DNA"/>
</dbReference>
<feature type="region of interest" description="Disordered" evidence="1">
    <location>
        <begin position="259"/>
        <end position="292"/>
    </location>
</feature>
<reference evidence="3" key="1">
    <citation type="journal article" date="2023" name="Mol. Phylogenet. Evol.">
        <title>Genome-scale phylogeny and comparative genomics of the fungal order Sordariales.</title>
        <authorList>
            <person name="Hensen N."/>
            <person name="Bonometti L."/>
            <person name="Westerberg I."/>
            <person name="Brannstrom I.O."/>
            <person name="Guillou S."/>
            <person name="Cros-Aarteil S."/>
            <person name="Calhoun S."/>
            <person name="Haridas S."/>
            <person name="Kuo A."/>
            <person name="Mondo S."/>
            <person name="Pangilinan J."/>
            <person name="Riley R."/>
            <person name="LaButti K."/>
            <person name="Andreopoulos B."/>
            <person name="Lipzen A."/>
            <person name="Chen C."/>
            <person name="Yan M."/>
            <person name="Daum C."/>
            <person name="Ng V."/>
            <person name="Clum A."/>
            <person name="Steindorff A."/>
            <person name="Ohm R.A."/>
            <person name="Martin F."/>
            <person name="Silar P."/>
            <person name="Natvig D.O."/>
            <person name="Lalanne C."/>
            <person name="Gautier V."/>
            <person name="Ament-Velasquez S.L."/>
            <person name="Kruys A."/>
            <person name="Hutchinson M.I."/>
            <person name="Powell A.J."/>
            <person name="Barry K."/>
            <person name="Miller A.N."/>
            <person name="Grigoriev I.V."/>
            <person name="Debuchy R."/>
            <person name="Gladieux P."/>
            <person name="Hiltunen Thoren M."/>
            <person name="Johannesson H."/>
        </authorList>
    </citation>
    <scope>NUCLEOTIDE SEQUENCE</scope>
    <source>
        <strain evidence="3">FGSC 1904</strain>
    </source>
</reference>
<evidence type="ECO:0000256" key="1">
    <source>
        <dbReference type="SAM" id="MobiDB-lite"/>
    </source>
</evidence>
<dbReference type="AlphaFoldDB" id="A0AAE0PMW5"/>
<keyword evidence="2" id="KW-1133">Transmembrane helix</keyword>
<organism evidence="3 4">
    <name type="scientific">Sordaria brevicollis</name>
    <dbReference type="NCBI Taxonomy" id="83679"/>
    <lineage>
        <taxon>Eukaryota</taxon>
        <taxon>Fungi</taxon>
        <taxon>Dikarya</taxon>
        <taxon>Ascomycota</taxon>
        <taxon>Pezizomycotina</taxon>
        <taxon>Sordariomycetes</taxon>
        <taxon>Sordariomycetidae</taxon>
        <taxon>Sordariales</taxon>
        <taxon>Sordariaceae</taxon>
        <taxon>Sordaria</taxon>
    </lineage>
</organism>
<proteinExistence type="predicted"/>
<dbReference type="PANTHER" id="PTHR42354">
    <property type="entry name" value="C2H2-TYPE DOMAIN-CONTAINING PROTEIN"/>
    <property type="match status" value="1"/>
</dbReference>
<accession>A0AAE0PMW5</accession>
<reference evidence="3" key="2">
    <citation type="submission" date="2023-07" db="EMBL/GenBank/DDBJ databases">
        <authorList>
            <consortium name="Lawrence Berkeley National Laboratory"/>
            <person name="Haridas S."/>
            <person name="Hensen N."/>
            <person name="Bonometti L."/>
            <person name="Westerberg I."/>
            <person name="Brannstrom I.O."/>
            <person name="Guillou S."/>
            <person name="Cros-Aarteil S."/>
            <person name="Calhoun S."/>
            <person name="Kuo A."/>
            <person name="Mondo S."/>
            <person name="Pangilinan J."/>
            <person name="Riley R."/>
            <person name="LaButti K."/>
            <person name="Andreopoulos B."/>
            <person name="Lipzen A."/>
            <person name="Chen C."/>
            <person name="Yanf M."/>
            <person name="Daum C."/>
            <person name="Ng V."/>
            <person name="Clum A."/>
            <person name="Steindorff A."/>
            <person name="Ohm R."/>
            <person name="Martin F."/>
            <person name="Silar P."/>
            <person name="Natvig D."/>
            <person name="Lalanne C."/>
            <person name="Gautier V."/>
            <person name="Ament-velasquez S.L."/>
            <person name="Kruys A."/>
            <person name="Hutchinson M.I."/>
            <person name="Powell A.J."/>
            <person name="Barry K."/>
            <person name="Miller A.N."/>
            <person name="Grigoriev I.V."/>
            <person name="Debuchy R."/>
            <person name="Gladieux P."/>
            <person name="Thoren M.H."/>
            <person name="Johannesson H."/>
        </authorList>
    </citation>
    <scope>NUCLEOTIDE SEQUENCE</scope>
    <source>
        <strain evidence="3">FGSC 1904</strain>
    </source>
</reference>
<dbReference type="PANTHER" id="PTHR42354:SF1">
    <property type="entry name" value="C2H2-TYPE DOMAIN-CONTAINING PROTEIN"/>
    <property type="match status" value="1"/>
</dbReference>
<feature type="transmembrane region" description="Helical" evidence="2">
    <location>
        <begin position="16"/>
        <end position="36"/>
    </location>
</feature>
<feature type="compositionally biased region" description="Basic and acidic residues" evidence="1">
    <location>
        <begin position="51"/>
        <end position="89"/>
    </location>
</feature>
<feature type="region of interest" description="Disordered" evidence="1">
    <location>
        <begin position="191"/>
        <end position="214"/>
    </location>
</feature>
<keyword evidence="2" id="KW-0812">Transmembrane</keyword>
<evidence type="ECO:0000313" key="3">
    <source>
        <dbReference type="EMBL" id="KAK3402692.1"/>
    </source>
</evidence>
<comment type="caution">
    <text evidence="3">The sequence shown here is derived from an EMBL/GenBank/DDBJ whole genome shotgun (WGS) entry which is preliminary data.</text>
</comment>
<gene>
    <name evidence="3" type="ORF">B0T20DRAFT_398909</name>
</gene>
<protein>
    <submittedName>
        <fullName evidence="3">Uncharacterized protein</fullName>
    </submittedName>
</protein>
<dbReference type="Proteomes" id="UP001281003">
    <property type="component" value="Unassembled WGS sequence"/>
</dbReference>